<feature type="compositionally biased region" description="Polar residues" evidence="2">
    <location>
        <begin position="89"/>
        <end position="104"/>
    </location>
</feature>
<dbReference type="EMBL" id="JBEPCU010000181">
    <property type="protein sequence ID" value="MER6977986.1"/>
    <property type="molecule type" value="Genomic_DNA"/>
</dbReference>
<dbReference type="RefSeq" id="WP_086725031.1">
    <property type="nucleotide sequence ID" value="NZ_MUBM01000078.1"/>
</dbReference>
<protein>
    <recommendedName>
        <fullName evidence="5">Regulatory protein</fullName>
    </recommendedName>
</protein>
<comment type="caution">
    <text evidence="3">The sequence shown here is derived from an EMBL/GenBank/DDBJ whole genome shotgun (WGS) entry which is preliminary data.</text>
</comment>
<feature type="coiled-coil region" evidence="1">
    <location>
        <begin position="20"/>
        <end position="57"/>
    </location>
</feature>
<evidence type="ECO:0000313" key="3">
    <source>
        <dbReference type="EMBL" id="MER6977986.1"/>
    </source>
</evidence>
<accession>A0ABV1W2G9</accession>
<feature type="compositionally biased region" description="Basic residues" evidence="2">
    <location>
        <begin position="108"/>
        <end position="119"/>
    </location>
</feature>
<organism evidence="3 4">
    <name type="scientific">Streptomyces carpinensis</name>
    <dbReference type="NCBI Taxonomy" id="66369"/>
    <lineage>
        <taxon>Bacteria</taxon>
        <taxon>Bacillati</taxon>
        <taxon>Actinomycetota</taxon>
        <taxon>Actinomycetes</taxon>
        <taxon>Kitasatosporales</taxon>
        <taxon>Streptomycetaceae</taxon>
        <taxon>Streptomyces</taxon>
    </lineage>
</organism>
<evidence type="ECO:0000313" key="4">
    <source>
        <dbReference type="Proteomes" id="UP001458415"/>
    </source>
</evidence>
<name>A0ABV1W2G9_9ACTN</name>
<evidence type="ECO:0008006" key="5">
    <source>
        <dbReference type="Google" id="ProtNLM"/>
    </source>
</evidence>
<evidence type="ECO:0000256" key="1">
    <source>
        <dbReference type="SAM" id="Coils"/>
    </source>
</evidence>
<feature type="region of interest" description="Disordered" evidence="2">
    <location>
        <begin position="64"/>
        <end position="127"/>
    </location>
</feature>
<dbReference type="Proteomes" id="UP001458415">
    <property type="component" value="Unassembled WGS sequence"/>
</dbReference>
<evidence type="ECO:0000256" key="2">
    <source>
        <dbReference type="SAM" id="MobiDB-lite"/>
    </source>
</evidence>
<dbReference type="InterPro" id="IPR036388">
    <property type="entry name" value="WH-like_DNA-bd_sf"/>
</dbReference>
<proteinExistence type="predicted"/>
<keyword evidence="1" id="KW-0175">Coiled coil</keyword>
<reference evidence="3 4" key="1">
    <citation type="submission" date="2024-06" db="EMBL/GenBank/DDBJ databases">
        <title>The Natural Products Discovery Center: Release of the First 8490 Sequenced Strains for Exploring Actinobacteria Biosynthetic Diversity.</title>
        <authorList>
            <person name="Kalkreuter E."/>
            <person name="Kautsar S.A."/>
            <person name="Yang D."/>
            <person name="Bader C.D."/>
            <person name="Teijaro C.N."/>
            <person name="Fluegel L."/>
            <person name="Davis C.M."/>
            <person name="Simpson J.R."/>
            <person name="Lauterbach L."/>
            <person name="Steele A.D."/>
            <person name="Gui C."/>
            <person name="Meng S."/>
            <person name="Li G."/>
            <person name="Viehrig K."/>
            <person name="Ye F."/>
            <person name="Su P."/>
            <person name="Kiefer A.F."/>
            <person name="Nichols A."/>
            <person name="Cepeda A.J."/>
            <person name="Yan W."/>
            <person name="Fan B."/>
            <person name="Jiang Y."/>
            <person name="Adhikari A."/>
            <person name="Zheng C.-J."/>
            <person name="Schuster L."/>
            <person name="Cowan T.M."/>
            <person name="Smanski M.J."/>
            <person name="Chevrette M.G."/>
            <person name="De Carvalho L.P.S."/>
            <person name="Shen B."/>
        </authorList>
    </citation>
    <scope>NUCLEOTIDE SEQUENCE [LARGE SCALE GENOMIC DNA]</scope>
    <source>
        <strain evidence="3 4">NPDC000634</strain>
    </source>
</reference>
<gene>
    <name evidence="3" type="ORF">ABT317_13405</name>
</gene>
<keyword evidence="4" id="KW-1185">Reference proteome</keyword>
<dbReference type="Gene3D" id="1.10.10.10">
    <property type="entry name" value="Winged helix-like DNA-binding domain superfamily/Winged helix DNA-binding domain"/>
    <property type="match status" value="1"/>
</dbReference>
<sequence>MSKTETAATGLSTQYASQVATDLENNLKEQERVSSDLAALQEQLATLQQEHAVLVSIQQALGVTSAPQKPTTRRTAKAVPAPRKKATAGPSQGKRTQAKKSASPSRKPAAKKSVTKKAAGKTAASPAAQRTLVEIVREYLTAQKEPRSAAEITTALGQQHPERDIKNTVVRTTLEGLVAKNQAQRSKQGSSVFYTAAETAKTSTIGKDSQEQPA</sequence>
<feature type="compositionally biased region" description="Basic residues" evidence="2">
    <location>
        <begin position="71"/>
        <end position="86"/>
    </location>
</feature>